<reference evidence="1" key="1">
    <citation type="submission" date="2022-05" db="EMBL/GenBank/DDBJ databases">
        <title>Comparative genomics of Staphylococcus equorum isolates.</title>
        <authorList>
            <person name="Luelf R.H."/>
        </authorList>
    </citation>
    <scope>NUCLEOTIDE SEQUENCE</scope>
    <source>
        <strain evidence="1">TMW 2.2343</strain>
    </source>
</reference>
<evidence type="ECO:0000313" key="2">
    <source>
        <dbReference type="Proteomes" id="UP001152302"/>
    </source>
</evidence>
<gene>
    <name evidence="1" type="ORF">M4L21_13700</name>
</gene>
<organism evidence="1 2">
    <name type="scientific">Staphylococcus equorum</name>
    <dbReference type="NCBI Taxonomy" id="246432"/>
    <lineage>
        <taxon>Bacteria</taxon>
        <taxon>Bacillati</taxon>
        <taxon>Bacillota</taxon>
        <taxon>Bacilli</taxon>
        <taxon>Bacillales</taxon>
        <taxon>Staphylococcaceae</taxon>
        <taxon>Staphylococcus</taxon>
    </lineage>
</organism>
<comment type="caution">
    <text evidence="1">The sequence shown here is derived from an EMBL/GenBank/DDBJ whole genome shotgun (WGS) entry which is preliminary data.</text>
</comment>
<protein>
    <submittedName>
        <fullName evidence="1">Uncharacterized protein</fullName>
    </submittedName>
</protein>
<dbReference type="RefSeq" id="WP_277595902.1">
    <property type="nucleotide sequence ID" value="NZ_JAMBPX010000011.1"/>
</dbReference>
<dbReference type="AlphaFoldDB" id="A0A9X4R5F3"/>
<accession>A0A9X4R5F3</accession>
<sequence>MNNNLRLLHPSSDQSHHDFIKRNVINEISSDILRRNYKVIESFHEDEVKQETLHGFSVRTEPEETIQVKTNNGLYIKISTKEIKGDK</sequence>
<dbReference type="EMBL" id="JAMBPX010000011">
    <property type="protein sequence ID" value="MDG0860383.1"/>
    <property type="molecule type" value="Genomic_DNA"/>
</dbReference>
<evidence type="ECO:0000313" key="1">
    <source>
        <dbReference type="EMBL" id="MDG0860383.1"/>
    </source>
</evidence>
<dbReference type="Proteomes" id="UP001152302">
    <property type="component" value="Unassembled WGS sequence"/>
</dbReference>
<name>A0A9X4R5F3_9STAP</name>
<proteinExistence type="predicted"/>